<organism evidence="1 2">
    <name type="scientific">Rhynchosporium secalis</name>
    <name type="common">Barley scald fungus</name>
    <dbReference type="NCBI Taxonomy" id="38038"/>
    <lineage>
        <taxon>Eukaryota</taxon>
        <taxon>Fungi</taxon>
        <taxon>Dikarya</taxon>
        <taxon>Ascomycota</taxon>
        <taxon>Pezizomycotina</taxon>
        <taxon>Leotiomycetes</taxon>
        <taxon>Helotiales</taxon>
        <taxon>Ploettnerulaceae</taxon>
        <taxon>Rhynchosporium</taxon>
    </lineage>
</organism>
<evidence type="ECO:0000313" key="1">
    <source>
        <dbReference type="EMBL" id="CZT42125.1"/>
    </source>
</evidence>
<protein>
    <submittedName>
        <fullName evidence="1">Uncharacterized protein</fullName>
    </submittedName>
</protein>
<reference evidence="2" key="1">
    <citation type="submission" date="2016-03" db="EMBL/GenBank/DDBJ databases">
        <authorList>
            <person name="Guldener U."/>
        </authorList>
    </citation>
    <scope>NUCLEOTIDE SEQUENCE [LARGE SCALE GENOMIC DNA]</scope>
</reference>
<accession>A0A1E1M0Q8</accession>
<evidence type="ECO:0000313" key="2">
    <source>
        <dbReference type="Proteomes" id="UP000177625"/>
    </source>
</evidence>
<keyword evidence="2" id="KW-1185">Reference proteome</keyword>
<dbReference type="Proteomes" id="UP000177625">
    <property type="component" value="Unassembled WGS sequence"/>
</dbReference>
<name>A0A1E1M0Q8_RHYSE</name>
<proteinExistence type="predicted"/>
<sequence length="94" mass="10225">MVSSAGYSKSELPVESAGADCTIIDISQGGYRDMQQMQETGGLFLYKENLNSFITGSKARRKLNTQSMSTVSLSLKTTSKLQYLCDVKQKVSGS</sequence>
<dbReference type="EMBL" id="FJVC01000075">
    <property type="protein sequence ID" value="CZT42125.1"/>
    <property type="molecule type" value="Genomic_DNA"/>
</dbReference>
<dbReference type="AlphaFoldDB" id="A0A1E1M0Q8"/>
<gene>
    <name evidence="1" type="ORF">RSE6_01972</name>
</gene>